<dbReference type="GO" id="GO:0016491">
    <property type="term" value="F:oxidoreductase activity"/>
    <property type="evidence" value="ECO:0007669"/>
    <property type="project" value="InterPro"/>
</dbReference>
<dbReference type="InterPro" id="IPR036249">
    <property type="entry name" value="Thioredoxin-like_sf"/>
</dbReference>
<dbReference type="KEGG" id="htr:EPV75_08460"/>
<dbReference type="CDD" id="cd02966">
    <property type="entry name" value="TlpA_like_family"/>
    <property type="match status" value="1"/>
</dbReference>
<gene>
    <name evidence="2" type="ORF">EPV75_08460</name>
</gene>
<evidence type="ECO:0000313" key="2">
    <source>
        <dbReference type="EMBL" id="QAB15695.1"/>
    </source>
</evidence>
<reference evidence="2 3" key="1">
    <citation type="journal article" date="2018" name="Environ. Microbiol.">
        <title>Genomes of ubiquitous marine and hypersaline Hydrogenovibrio, Thiomicrorhabdus and Thiomicrospira spp. encode a diversity of mechanisms to sustain chemolithoautotrophy in heterogeneous environments.</title>
        <authorList>
            <person name="Scott K.M."/>
            <person name="Williams J."/>
            <person name="Porter C.M.B."/>
            <person name="Russel S."/>
            <person name="Harmer T.L."/>
            <person name="Paul J.H."/>
            <person name="Antonen K.M."/>
            <person name="Bridges M.K."/>
            <person name="Camper G.J."/>
            <person name="Campla C.K."/>
            <person name="Casella L.G."/>
            <person name="Chase E."/>
            <person name="Conrad J.W."/>
            <person name="Cruz M.C."/>
            <person name="Dunlap D.S."/>
            <person name="Duran L."/>
            <person name="Fahsbender E.M."/>
            <person name="Goldsmith D.B."/>
            <person name="Keeley R.F."/>
            <person name="Kondoff M.R."/>
            <person name="Kussy B.I."/>
            <person name="Lane M.K."/>
            <person name="Lawler S."/>
            <person name="Leigh B.A."/>
            <person name="Lewis C."/>
            <person name="Lostal L.M."/>
            <person name="Marking D."/>
            <person name="Mancera P.A."/>
            <person name="McClenthan E.C."/>
            <person name="McIntyre E.A."/>
            <person name="Mine J.A."/>
            <person name="Modi S."/>
            <person name="Moore B.D."/>
            <person name="Morgan W.A."/>
            <person name="Nelson K.M."/>
            <person name="Nguyen K.N."/>
            <person name="Ogburn N."/>
            <person name="Parrino D.G."/>
            <person name="Pedapudi A.D."/>
            <person name="Pelham R.P."/>
            <person name="Preece A.M."/>
            <person name="Rampersad E.A."/>
            <person name="Richardson J.C."/>
            <person name="Rodgers C.M."/>
            <person name="Schaffer B.L."/>
            <person name="Sheridan N.E."/>
            <person name="Solone M.R."/>
            <person name="Staley Z.R."/>
            <person name="Tabuchi M."/>
            <person name="Waide R.J."/>
            <person name="Wanjugi P.W."/>
            <person name="Young S."/>
            <person name="Clum A."/>
            <person name="Daum C."/>
            <person name="Huntemann M."/>
            <person name="Ivanova N."/>
            <person name="Kyrpides N."/>
            <person name="Mikhailova N."/>
            <person name="Palaniappan K."/>
            <person name="Pillay M."/>
            <person name="Reddy T.B.K."/>
            <person name="Shapiro N."/>
            <person name="Stamatis D."/>
            <person name="Varghese N."/>
            <person name="Woyke T."/>
            <person name="Boden R."/>
            <person name="Freyermuth S.K."/>
            <person name="Kerfeld C.A."/>
        </authorList>
    </citation>
    <scope>NUCLEOTIDE SEQUENCE [LARGE SCALE GENOMIC DNA]</scope>
    <source>
        <strain evidence="2 3">JR-2</strain>
    </source>
</reference>
<sequence length="167" mass="18450">MNKLGSKLFGLLVVVLIGTLLYLTVFSDGLGKAPDITVKTAQGDTLQLSKPLKPVLVSFWATTCPGCIAEMPHLAQMKEKFGDKFEIVAISMSYDPAEQVAKFIEKNPYPFSFVRDTDGQMSQAFGEVLLTPTNFLIAPNGNIVYQKIGEVDFELVTERIRQMTPDL</sequence>
<dbReference type="AlphaFoldDB" id="A0A410H440"/>
<dbReference type="Proteomes" id="UP000285478">
    <property type="component" value="Chromosome"/>
</dbReference>
<dbReference type="SUPFAM" id="SSF52833">
    <property type="entry name" value="Thioredoxin-like"/>
    <property type="match status" value="1"/>
</dbReference>
<dbReference type="InterPro" id="IPR050553">
    <property type="entry name" value="Thioredoxin_ResA/DsbE_sf"/>
</dbReference>
<feature type="domain" description="Thioredoxin" evidence="1">
    <location>
        <begin position="27"/>
        <end position="165"/>
    </location>
</feature>
<organism evidence="2 3">
    <name type="scientific">Hydrogenovibrio thermophilus</name>
    <dbReference type="NCBI Taxonomy" id="265883"/>
    <lineage>
        <taxon>Bacteria</taxon>
        <taxon>Pseudomonadati</taxon>
        <taxon>Pseudomonadota</taxon>
        <taxon>Gammaproteobacteria</taxon>
        <taxon>Thiotrichales</taxon>
        <taxon>Piscirickettsiaceae</taxon>
        <taxon>Hydrogenovibrio</taxon>
    </lineage>
</organism>
<dbReference type="PANTHER" id="PTHR42852:SF18">
    <property type="entry name" value="CHROMOSOME UNDETERMINED SCAFFOLD_47, WHOLE GENOME SHOTGUN SEQUENCE"/>
    <property type="match status" value="1"/>
</dbReference>
<dbReference type="EMBL" id="CP035033">
    <property type="protein sequence ID" value="QAB15695.1"/>
    <property type="molecule type" value="Genomic_DNA"/>
</dbReference>
<dbReference type="Pfam" id="PF08534">
    <property type="entry name" value="Redoxin"/>
    <property type="match status" value="1"/>
</dbReference>
<name>A0A410H440_9GAMM</name>
<proteinExistence type="predicted"/>
<evidence type="ECO:0000259" key="1">
    <source>
        <dbReference type="PROSITE" id="PS51352"/>
    </source>
</evidence>
<dbReference type="InterPro" id="IPR013740">
    <property type="entry name" value="Redoxin"/>
</dbReference>
<dbReference type="Gene3D" id="3.40.30.10">
    <property type="entry name" value="Glutaredoxin"/>
    <property type="match status" value="1"/>
</dbReference>
<dbReference type="RefSeq" id="WP_029938461.1">
    <property type="nucleotide sequence ID" value="NZ_CP035033.1"/>
</dbReference>
<keyword evidence="3" id="KW-1185">Reference proteome</keyword>
<evidence type="ECO:0000313" key="3">
    <source>
        <dbReference type="Proteomes" id="UP000285478"/>
    </source>
</evidence>
<protein>
    <submittedName>
        <fullName evidence="2">TlpA family protein disulfide reductase</fullName>
    </submittedName>
</protein>
<dbReference type="PROSITE" id="PS51352">
    <property type="entry name" value="THIOREDOXIN_2"/>
    <property type="match status" value="1"/>
</dbReference>
<dbReference type="PANTHER" id="PTHR42852">
    <property type="entry name" value="THIOL:DISULFIDE INTERCHANGE PROTEIN DSBE"/>
    <property type="match status" value="1"/>
</dbReference>
<accession>A0A410H440</accession>
<dbReference type="InterPro" id="IPR013766">
    <property type="entry name" value="Thioredoxin_domain"/>
</dbReference>